<accession>A0A3P5X2J7</accession>
<dbReference type="RefSeq" id="WP_124086930.1">
    <property type="nucleotide sequence ID" value="NZ_UXAW01000070.1"/>
</dbReference>
<protein>
    <submittedName>
        <fullName evidence="1">Uncharacterized protein</fullName>
    </submittedName>
</protein>
<dbReference type="OrthoDB" id="7877252at2"/>
<sequence length="59" mass="6312">MANARAPLKQSDLTRYAKALRAAGIAEWRVEVTPDGKHVIIAGKVDDATAGPDPDELLK</sequence>
<dbReference type="AlphaFoldDB" id="A0A3P5X2J7"/>
<name>A0A3P5X2J7_9RHOB</name>
<dbReference type="EMBL" id="UXAW01000070">
    <property type="protein sequence ID" value="VDC28597.1"/>
    <property type="molecule type" value="Genomic_DNA"/>
</dbReference>
<gene>
    <name evidence="1" type="ORF">XINFAN_02173</name>
</gene>
<evidence type="ECO:0000313" key="2">
    <source>
        <dbReference type="Proteomes" id="UP000277498"/>
    </source>
</evidence>
<evidence type="ECO:0000313" key="1">
    <source>
        <dbReference type="EMBL" id="VDC28597.1"/>
    </source>
</evidence>
<dbReference type="Proteomes" id="UP000277498">
    <property type="component" value="Unassembled WGS sequence"/>
</dbReference>
<organism evidence="1 2">
    <name type="scientific">Pseudogemmobacter humi</name>
    <dbReference type="NCBI Taxonomy" id="2483812"/>
    <lineage>
        <taxon>Bacteria</taxon>
        <taxon>Pseudomonadati</taxon>
        <taxon>Pseudomonadota</taxon>
        <taxon>Alphaproteobacteria</taxon>
        <taxon>Rhodobacterales</taxon>
        <taxon>Paracoccaceae</taxon>
        <taxon>Pseudogemmobacter</taxon>
    </lineage>
</organism>
<keyword evidence="2" id="KW-1185">Reference proteome</keyword>
<reference evidence="1 2" key="1">
    <citation type="submission" date="2018-11" db="EMBL/GenBank/DDBJ databases">
        <authorList>
            <person name="Criscuolo A."/>
        </authorList>
    </citation>
    <scope>NUCLEOTIDE SEQUENCE [LARGE SCALE GENOMIC DNA]</scope>
    <source>
        <strain evidence="1">ACIP111625</strain>
    </source>
</reference>
<proteinExistence type="predicted"/>